<organism evidence="1 2">
    <name type="scientific">Orchesella dallaii</name>
    <dbReference type="NCBI Taxonomy" id="48710"/>
    <lineage>
        <taxon>Eukaryota</taxon>
        <taxon>Metazoa</taxon>
        <taxon>Ecdysozoa</taxon>
        <taxon>Arthropoda</taxon>
        <taxon>Hexapoda</taxon>
        <taxon>Collembola</taxon>
        <taxon>Entomobryomorpha</taxon>
        <taxon>Entomobryoidea</taxon>
        <taxon>Orchesellidae</taxon>
        <taxon>Orchesellinae</taxon>
        <taxon>Orchesella</taxon>
    </lineage>
</organism>
<dbReference type="EMBL" id="CAXLJM020000035">
    <property type="protein sequence ID" value="CAL8103828.1"/>
    <property type="molecule type" value="Genomic_DNA"/>
</dbReference>
<sequence length="217" mass="24970">MSEEDVLGDIWASIVSQDLGVEGEISEKWLSEVRSAYESRNEVGPLSAKLKHFQTNQPKLKQPPVVFFALIFVGVKSEPASGDNVEAGVDKFKEFAQQANLDQDTIVQEVVELLQLAATTNSTEEHKTEGAYGEEDQHYFLDINFSIFASDWEKYEEFMERTRHEFGFLNDDQYKNLRRKILQSFLQIPNIFATKEFRSEYEQVARENIAKEIETLS</sequence>
<proteinExistence type="predicted"/>
<dbReference type="PANTHER" id="PTHR21174">
    <property type="match status" value="1"/>
</dbReference>
<name>A0ABP1QI34_9HEXA</name>
<reference evidence="1 2" key="1">
    <citation type="submission" date="2024-08" db="EMBL/GenBank/DDBJ databases">
        <authorList>
            <person name="Cucini C."/>
            <person name="Frati F."/>
        </authorList>
    </citation>
    <scope>NUCLEOTIDE SEQUENCE [LARGE SCALE GENOMIC DNA]</scope>
</reference>
<evidence type="ECO:0000313" key="2">
    <source>
        <dbReference type="Proteomes" id="UP001642540"/>
    </source>
</evidence>
<protein>
    <submittedName>
        <fullName evidence="1">Uncharacterized protein</fullName>
    </submittedName>
</protein>
<keyword evidence="2" id="KW-1185">Reference proteome</keyword>
<dbReference type="PANTHER" id="PTHR21174:SF0">
    <property type="entry name" value="HD PHOSPHOHYDROLASE FAMILY PROTEIN-RELATED"/>
    <property type="match status" value="1"/>
</dbReference>
<dbReference type="InterPro" id="IPR009218">
    <property type="entry name" value="HD_phosphohydro"/>
</dbReference>
<dbReference type="PIRSF" id="PIRSF035170">
    <property type="entry name" value="HD_phosphohydro"/>
    <property type="match status" value="1"/>
</dbReference>
<gene>
    <name evidence="1" type="ORF">ODALV1_LOCUS11566</name>
</gene>
<dbReference type="Proteomes" id="UP001642540">
    <property type="component" value="Unassembled WGS sequence"/>
</dbReference>
<comment type="caution">
    <text evidence="1">The sequence shown here is derived from an EMBL/GenBank/DDBJ whole genome shotgun (WGS) entry which is preliminary data.</text>
</comment>
<accession>A0ABP1QI34</accession>
<evidence type="ECO:0000313" key="1">
    <source>
        <dbReference type="EMBL" id="CAL8103828.1"/>
    </source>
</evidence>